<comment type="caution">
    <text evidence="3">The sequence shown here is derived from an EMBL/GenBank/DDBJ whole genome shotgun (WGS) entry which is preliminary data.</text>
</comment>
<gene>
    <name evidence="3" type="ORF">H9894_09730</name>
</gene>
<dbReference type="InterPro" id="IPR051534">
    <property type="entry name" value="CBASS_pafABC_assoc_protein"/>
</dbReference>
<dbReference type="AlphaFoldDB" id="A0A9D1TRF8"/>
<proteinExistence type="predicted"/>
<dbReference type="PANTHER" id="PTHR34580">
    <property type="match status" value="1"/>
</dbReference>
<accession>A0A9D1TRF8</accession>
<reference evidence="3" key="1">
    <citation type="journal article" date="2021" name="PeerJ">
        <title>Extensive microbial diversity within the chicken gut microbiome revealed by metagenomics and culture.</title>
        <authorList>
            <person name="Gilroy R."/>
            <person name="Ravi A."/>
            <person name="Getino M."/>
            <person name="Pursley I."/>
            <person name="Horton D.L."/>
            <person name="Alikhan N.F."/>
            <person name="Baker D."/>
            <person name="Gharbi K."/>
            <person name="Hall N."/>
            <person name="Watson M."/>
            <person name="Adriaenssens E.M."/>
            <person name="Foster-Nyarko E."/>
            <person name="Jarju S."/>
            <person name="Secka A."/>
            <person name="Antonio M."/>
            <person name="Oren A."/>
            <person name="Chaudhuri R.R."/>
            <person name="La Ragione R."/>
            <person name="Hildebrand F."/>
            <person name="Pallen M.J."/>
        </authorList>
    </citation>
    <scope>NUCLEOTIDE SEQUENCE</scope>
    <source>
        <strain evidence="3">ChiHecec2B26-446</strain>
    </source>
</reference>
<name>A0A9D1TRF8_9BACT</name>
<evidence type="ECO:0000313" key="3">
    <source>
        <dbReference type="EMBL" id="HIW01446.1"/>
    </source>
</evidence>
<organism evidence="3 4">
    <name type="scientific">Candidatus Desulfovibrio intestinipullorum</name>
    <dbReference type="NCBI Taxonomy" id="2838536"/>
    <lineage>
        <taxon>Bacteria</taxon>
        <taxon>Pseudomonadati</taxon>
        <taxon>Thermodesulfobacteriota</taxon>
        <taxon>Desulfovibrionia</taxon>
        <taxon>Desulfovibrionales</taxon>
        <taxon>Desulfovibrionaceae</taxon>
        <taxon>Desulfovibrio</taxon>
    </lineage>
</organism>
<dbReference type="InterPro" id="IPR057727">
    <property type="entry name" value="WCX_dom"/>
</dbReference>
<protein>
    <submittedName>
        <fullName evidence="3">WYL domain-containing protein</fullName>
    </submittedName>
</protein>
<sequence>MQKIDDASRGNKLLRLFQRLMLDGRRHYQADLSEWLCCSKQTIIRLVGEIEGVIGANLVTGLDGHKRWYQIRSISRSRLGLDFEELRYLSICRDLATPYLPDQIKKRVDESIFNFSMLMADTAYADREKCQRPQFVFYGKGQIDYSPHFEHLDCLVKAIDEKLICLVRYKAAGRTEPKEHRFAPQRIVSMSNALYVLGASVTEDFKAMKHLTNLAVHRIQDVIQTNKPVPFDIPERDPGMFGLPWHEPRSFRIKFRAGSASDYVRERIWSDTQRLVEQEDGGVLLEITTRSEPELAAWVRSFGDTVESFLPVTGEDSLG</sequence>
<feature type="domain" description="WYL" evidence="1">
    <location>
        <begin position="150"/>
        <end position="222"/>
    </location>
</feature>
<evidence type="ECO:0000259" key="2">
    <source>
        <dbReference type="Pfam" id="PF25583"/>
    </source>
</evidence>
<reference evidence="3" key="2">
    <citation type="submission" date="2021-04" db="EMBL/GenBank/DDBJ databases">
        <authorList>
            <person name="Gilroy R."/>
        </authorList>
    </citation>
    <scope>NUCLEOTIDE SEQUENCE</scope>
    <source>
        <strain evidence="3">ChiHecec2B26-446</strain>
    </source>
</reference>
<dbReference type="EMBL" id="DXHV01000082">
    <property type="protein sequence ID" value="HIW01446.1"/>
    <property type="molecule type" value="Genomic_DNA"/>
</dbReference>
<evidence type="ECO:0000259" key="1">
    <source>
        <dbReference type="Pfam" id="PF13280"/>
    </source>
</evidence>
<dbReference type="Proteomes" id="UP000886752">
    <property type="component" value="Unassembled WGS sequence"/>
</dbReference>
<dbReference type="InterPro" id="IPR026881">
    <property type="entry name" value="WYL_dom"/>
</dbReference>
<evidence type="ECO:0000313" key="4">
    <source>
        <dbReference type="Proteomes" id="UP000886752"/>
    </source>
</evidence>
<feature type="domain" description="WCX" evidence="2">
    <location>
        <begin position="248"/>
        <end position="307"/>
    </location>
</feature>
<dbReference type="PANTHER" id="PTHR34580:SF1">
    <property type="entry name" value="PROTEIN PAFC"/>
    <property type="match status" value="1"/>
</dbReference>
<dbReference type="Pfam" id="PF13280">
    <property type="entry name" value="WYL"/>
    <property type="match status" value="1"/>
</dbReference>
<dbReference type="Pfam" id="PF25583">
    <property type="entry name" value="WCX"/>
    <property type="match status" value="1"/>
</dbReference>